<dbReference type="Pfam" id="PF00378">
    <property type="entry name" value="ECH_1"/>
    <property type="match status" value="1"/>
</dbReference>
<gene>
    <name evidence="2" type="ORF">MCNF_43650</name>
</gene>
<dbReference type="Gene3D" id="3.90.226.10">
    <property type="entry name" value="2-enoyl-CoA Hydratase, Chain A, domain 1"/>
    <property type="match status" value="1"/>
</dbReference>
<dbReference type="EMBL" id="AP022612">
    <property type="protein sequence ID" value="BBZ35760.1"/>
    <property type="molecule type" value="Genomic_DNA"/>
</dbReference>
<dbReference type="InterPro" id="IPR001753">
    <property type="entry name" value="Enoyl-CoA_hydra/iso"/>
</dbReference>
<dbReference type="SUPFAM" id="SSF52096">
    <property type="entry name" value="ClpP/crotonase"/>
    <property type="match status" value="1"/>
</dbReference>
<sequence>MSDDEFETLRMRADADRVLVELARPAQRNAINAAMVAELHAVCARIEAQPRILIVTGVGPDFAAGADIAELRERGRDDALAGINRTVFDRIAALPLPTIAAVEGNALGGGAELAYACDLRVAGVSARFGNPEPGLGILAAAGASYRLPALVGTSITKQVILGGRVLDSAAALSCGLVAEVVADGAALTAACALADRIAGQSPLALRLSKAVLDADVPHPLLDDIAQAVLFESSDKAERMTRFLDRSRK</sequence>
<keyword evidence="3" id="KW-1185">Reference proteome</keyword>
<evidence type="ECO:0000313" key="2">
    <source>
        <dbReference type="EMBL" id="BBZ35760.1"/>
    </source>
</evidence>
<dbReference type="CDD" id="cd06558">
    <property type="entry name" value="crotonase-like"/>
    <property type="match status" value="1"/>
</dbReference>
<evidence type="ECO:0000313" key="3">
    <source>
        <dbReference type="Proteomes" id="UP000466931"/>
    </source>
</evidence>
<proteinExistence type="predicted"/>
<name>A0A7I7Y263_9MYCO</name>
<dbReference type="PANTHER" id="PTHR11941">
    <property type="entry name" value="ENOYL-COA HYDRATASE-RELATED"/>
    <property type="match status" value="1"/>
</dbReference>
<dbReference type="InterPro" id="IPR029045">
    <property type="entry name" value="ClpP/crotonase-like_dom_sf"/>
</dbReference>
<reference evidence="2" key="1">
    <citation type="journal article" date="2019" name="Emerg. Microbes Infect.">
        <title>Comprehensive subspecies identification of 175 nontuberculous mycobacteria species based on 7547 genomic profiles.</title>
        <authorList>
            <person name="Matsumoto Y."/>
            <person name="Kinjo T."/>
            <person name="Motooka D."/>
            <person name="Nabeya D."/>
            <person name="Jung N."/>
            <person name="Uechi K."/>
            <person name="Horii T."/>
            <person name="Iida T."/>
            <person name="Fujita J."/>
            <person name="Nakamura S."/>
        </authorList>
    </citation>
    <scope>NUCLEOTIDE SEQUENCE [LARGE SCALE GENOMIC DNA]</scope>
    <source>
        <strain evidence="2">JCM 13671</strain>
    </source>
</reference>
<keyword evidence="1" id="KW-0443">Lipid metabolism</keyword>
<dbReference type="GO" id="GO:0006635">
    <property type="term" value="P:fatty acid beta-oxidation"/>
    <property type="evidence" value="ECO:0007669"/>
    <property type="project" value="TreeGrafter"/>
</dbReference>
<keyword evidence="2" id="KW-0413">Isomerase</keyword>
<organism evidence="2 3">
    <name type="scientific">Mycolicibacterium confluentis</name>
    <dbReference type="NCBI Taxonomy" id="28047"/>
    <lineage>
        <taxon>Bacteria</taxon>
        <taxon>Bacillati</taxon>
        <taxon>Actinomycetota</taxon>
        <taxon>Actinomycetes</taxon>
        <taxon>Mycobacteriales</taxon>
        <taxon>Mycobacteriaceae</taxon>
        <taxon>Mycolicibacterium</taxon>
    </lineage>
</organism>
<accession>A0A7I7Y263</accession>
<dbReference type="Proteomes" id="UP000466931">
    <property type="component" value="Chromosome"/>
</dbReference>
<reference evidence="2" key="2">
    <citation type="submission" date="2020-02" db="EMBL/GenBank/DDBJ databases">
        <authorList>
            <person name="Matsumoto Y."/>
            <person name="Motooka D."/>
            <person name="Nakamura S."/>
        </authorList>
    </citation>
    <scope>NUCLEOTIDE SEQUENCE</scope>
    <source>
        <strain evidence="2">JCM 13671</strain>
    </source>
</reference>
<protein>
    <submittedName>
        <fullName evidence="2">Putative enoyl-CoA hydratase/isomerase</fullName>
    </submittedName>
</protein>
<evidence type="ECO:0000256" key="1">
    <source>
        <dbReference type="ARBA" id="ARBA00023098"/>
    </source>
</evidence>
<dbReference type="AlphaFoldDB" id="A0A7I7Y263"/>
<dbReference type="GO" id="GO:0016853">
    <property type="term" value="F:isomerase activity"/>
    <property type="evidence" value="ECO:0007669"/>
    <property type="project" value="UniProtKB-KW"/>
</dbReference>
<dbReference type="PANTHER" id="PTHR11941:SF54">
    <property type="entry name" value="ENOYL-COA HYDRATASE, MITOCHONDRIAL"/>
    <property type="match status" value="1"/>
</dbReference>